<organism evidence="1">
    <name type="scientific">uncultured marine virus</name>
    <dbReference type="NCBI Taxonomy" id="186617"/>
    <lineage>
        <taxon>Viruses</taxon>
        <taxon>environmental samples</taxon>
    </lineage>
</organism>
<evidence type="ECO:0000313" key="1">
    <source>
        <dbReference type="EMBL" id="AKH46484.1"/>
    </source>
</evidence>
<accession>A0A0F7L1N4</accession>
<dbReference type="EMBL" id="KR029584">
    <property type="protein sequence ID" value="AKH46484.1"/>
    <property type="molecule type" value="Genomic_DNA"/>
</dbReference>
<reference evidence="1" key="2">
    <citation type="submission" date="2015-03" db="EMBL/GenBank/DDBJ databases">
        <authorList>
            <person name="Chow C.-E.T."/>
            <person name="Winget D.M."/>
            <person name="White R.A.III."/>
            <person name="Hallam S.J."/>
            <person name="Suttle C.A."/>
        </authorList>
    </citation>
    <scope>NUCLEOTIDE SEQUENCE</scope>
    <source>
        <strain evidence="1">Anoxic3_9</strain>
    </source>
</reference>
<proteinExistence type="predicted"/>
<name>A0A0F7L1N4_9VIRU</name>
<sequence length="53" mass="6149">MPGKPFCQASMLQWPGQNSLHYKACKLQKPLQGSMIHTRLHKQPCNLFFLDLH</sequence>
<protein>
    <submittedName>
        <fullName evidence="1">Uncharacterized protein</fullName>
    </submittedName>
</protein>
<reference evidence="1" key="1">
    <citation type="journal article" date="2015" name="Front. Microbiol.">
        <title>Combining genomic sequencing methods to explore viral diversity and reveal potential virus-host interactions.</title>
        <authorList>
            <person name="Chow C.E."/>
            <person name="Winget D.M."/>
            <person name="White R.A.III."/>
            <person name="Hallam S.J."/>
            <person name="Suttle C.A."/>
        </authorList>
    </citation>
    <scope>NUCLEOTIDE SEQUENCE</scope>
    <source>
        <strain evidence="1">Anoxic3_9</strain>
    </source>
</reference>